<sequence length="175" mass="20128">MVTVHDDPRTADDRPHRHVSFAAFYASSFQAVTIQLFAYTNDLDAAQDVAQEAFYRALVRWEKISAYQDPVTWVRQVAWNLATSRWRKARTAARFARRHREEHVPGPEPDRVALARALATLPRRQRRILILFYLADLSVRDIAEQEGIPEGTVKTWLHRGRLALAGQLAEEPQDV</sequence>
<keyword evidence="9" id="KW-1185">Reference proteome</keyword>
<reference evidence="8" key="1">
    <citation type="submission" date="2021-01" db="EMBL/GenBank/DDBJ databases">
        <title>Whole genome shotgun sequence of Dactylosporangium siamense NBRC 106093.</title>
        <authorList>
            <person name="Komaki H."/>
            <person name="Tamura T."/>
        </authorList>
    </citation>
    <scope>NUCLEOTIDE SEQUENCE</scope>
    <source>
        <strain evidence="8">NBRC 106093</strain>
    </source>
</reference>
<dbReference type="GO" id="GO:0003677">
    <property type="term" value="F:DNA binding"/>
    <property type="evidence" value="ECO:0007669"/>
    <property type="project" value="UniProtKB-KW"/>
</dbReference>
<dbReference type="NCBIfam" id="TIGR02937">
    <property type="entry name" value="sigma70-ECF"/>
    <property type="match status" value="1"/>
</dbReference>
<dbReference type="InterPro" id="IPR039425">
    <property type="entry name" value="RNA_pol_sigma-70-like"/>
</dbReference>
<name>A0A919PT57_9ACTN</name>
<dbReference type="EMBL" id="BONQ01000090">
    <property type="protein sequence ID" value="GIG47913.1"/>
    <property type="molecule type" value="Genomic_DNA"/>
</dbReference>
<evidence type="ECO:0000256" key="5">
    <source>
        <dbReference type="ARBA" id="ARBA00023163"/>
    </source>
</evidence>
<dbReference type="RefSeq" id="WP_203849631.1">
    <property type="nucleotide sequence ID" value="NZ_BAAAVW010000021.1"/>
</dbReference>
<dbReference type="PANTHER" id="PTHR43133">
    <property type="entry name" value="RNA POLYMERASE ECF-TYPE SIGMA FACTO"/>
    <property type="match status" value="1"/>
</dbReference>
<evidence type="ECO:0000256" key="4">
    <source>
        <dbReference type="ARBA" id="ARBA00023125"/>
    </source>
</evidence>
<dbReference type="Gene3D" id="1.10.1740.10">
    <property type="match status" value="1"/>
</dbReference>
<dbReference type="Pfam" id="PF04542">
    <property type="entry name" value="Sigma70_r2"/>
    <property type="match status" value="1"/>
</dbReference>
<gene>
    <name evidence="8" type="ORF">Dsi01nite_059540</name>
</gene>
<dbReference type="GO" id="GO:0006352">
    <property type="term" value="P:DNA-templated transcription initiation"/>
    <property type="evidence" value="ECO:0007669"/>
    <property type="project" value="InterPro"/>
</dbReference>
<dbReference type="Gene3D" id="1.10.10.10">
    <property type="entry name" value="Winged helix-like DNA-binding domain superfamily/Winged helix DNA-binding domain"/>
    <property type="match status" value="1"/>
</dbReference>
<organism evidence="8 9">
    <name type="scientific">Dactylosporangium siamense</name>
    <dbReference type="NCBI Taxonomy" id="685454"/>
    <lineage>
        <taxon>Bacteria</taxon>
        <taxon>Bacillati</taxon>
        <taxon>Actinomycetota</taxon>
        <taxon>Actinomycetes</taxon>
        <taxon>Micromonosporales</taxon>
        <taxon>Micromonosporaceae</taxon>
        <taxon>Dactylosporangium</taxon>
    </lineage>
</organism>
<evidence type="ECO:0000313" key="8">
    <source>
        <dbReference type="EMBL" id="GIG47913.1"/>
    </source>
</evidence>
<evidence type="ECO:0000256" key="2">
    <source>
        <dbReference type="ARBA" id="ARBA00023015"/>
    </source>
</evidence>
<dbReference type="SUPFAM" id="SSF88946">
    <property type="entry name" value="Sigma2 domain of RNA polymerase sigma factors"/>
    <property type="match status" value="1"/>
</dbReference>
<dbReference type="InterPro" id="IPR014284">
    <property type="entry name" value="RNA_pol_sigma-70_dom"/>
</dbReference>
<feature type="domain" description="RNA polymerase sigma factor 70 region 4 type 2" evidence="7">
    <location>
        <begin position="112"/>
        <end position="164"/>
    </location>
</feature>
<accession>A0A919PT57</accession>
<dbReference type="InterPro" id="IPR007627">
    <property type="entry name" value="RNA_pol_sigma70_r2"/>
</dbReference>
<dbReference type="InterPro" id="IPR013325">
    <property type="entry name" value="RNA_pol_sigma_r2"/>
</dbReference>
<proteinExistence type="inferred from homology"/>
<evidence type="ECO:0008006" key="10">
    <source>
        <dbReference type="Google" id="ProtNLM"/>
    </source>
</evidence>
<keyword evidence="4" id="KW-0238">DNA-binding</keyword>
<feature type="domain" description="RNA polymerase sigma-70 region 2" evidence="6">
    <location>
        <begin position="37"/>
        <end position="90"/>
    </location>
</feature>
<comment type="caution">
    <text evidence="8">The sequence shown here is derived from an EMBL/GenBank/DDBJ whole genome shotgun (WGS) entry which is preliminary data.</text>
</comment>
<keyword evidence="2" id="KW-0805">Transcription regulation</keyword>
<evidence type="ECO:0000256" key="3">
    <source>
        <dbReference type="ARBA" id="ARBA00023082"/>
    </source>
</evidence>
<dbReference type="SUPFAM" id="SSF88659">
    <property type="entry name" value="Sigma3 and sigma4 domains of RNA polymerase sigma factors"/>
    <property type="match status" value="1"/>
</dbReference>
<dbReference type="CDD" id="cd06171">
    <property type="entry name" value="Sigma70_r4"/>
    <property type="match status" value="1"/>
</dbReference>
<dbReference type="PANTHER" id="PTHR43133:SF50">
    <property type="entry name" value="ECF RNA POLYMERASE SIGMA FACTOR SIGM"/>
    <property type="match status" value="1"/>
</dbReference>
<dbReference type="GO" id="GO:0016987">
    <property type="term" value="F:sigma factor activity"/>
    <property type="evidence" value="ECO:0007669"/>
    <property type="project" value="UniProtKB-KW"/>
</dbReference>
<dbReference type="AlphaFoldDB" id="A0A919PT57"/>
<evidence type="ECO:0000256" key="1">
    <source>
        <dbReference type="ARBA" id="ARBA00010641"/>
    </source>
</evidence>
<dbReference type="InterPro" id="IPR036388">
    <property type="entry name" value="WH-like_DNA-bd_sf"/>
</dbReference>
<dbReference type="Proteomes" id="UP000660611">
    <property type="component" value="Unassembled WGS sequence"/>
</dbReference>
<evidence type="ECO:0000313" key="9">
    <source>
        <dbReference type="Proteomes" id="UP000660611"/>
    </source>
</evidence>
<evidence type="ECO:0000259" key="7">
    <source>
        <dbReference type="Pfam" id="PF08281"/>
    </source>
</evidence>
<evidence type="ECO:0000259" key="6">
    <source>
        <dbReference type="Pfam" id="PF04542"/>
    </source>
</evidence>
<protein>
    <recommendedName>
        <fullName evidence="10">SigE family RNA polymerase sigma factor</fullName>
    </recommendedName>
</protein>
<dbReference type="InterPro" id="IPR013324">
    <property type="entry name" value="RNA_pol_sigma_r3/r4-like"/>
</dbReference>
<dbReference type="InterPro" id="IPR013249">
    <property type="entry name" value="RNA_pol_sigma70_r4_t2"/>
</dbReference>
<dbReference type="Pfam" id="PF08281">
    <property type="entry name" value="Sigma70_r4_2"/>
    <property type="match status" value="1"/>
</dbReference>
<keyword evidence="3" id="KW-0731">Sigma factor</keyword>
<comment type="similarity">
    <text evidence="1">Belongs to the sigma-70 factor family. ECF subfamily.</text>
</comment>
<keyword evidence="5" id="KW-0804">Transcription</keyword>